<protein>
    <submittedName>
        <fullName evidence="1">Resistance protein</fullName>
    </submittedName>
</protein>
<evidence type="ECO:0000313" key="2">
    <source>
        <dbReference type="Proteomes" id="UP000236291"/>
    </source>
</evidence>
<feature type="non-terminal residue" evidence="1">
    <location>
        <position position="33"/>
    </location>
</feature>
<comment type="caution">
    <text evidence="1">The sequence shown here is derived from an EMBL/GenBank/DDBJ whole genome shotgun (WGS) entry which is preliminary data.</text>
</comment>
<evidence type="ECO:0000313" key="1">
    <source>
        <dbReference type="EMBL" id="PNX69120.1"/>
    </source>
</evidence>
<name>A0A2K3KS74_TRIPR</name>
<proteinExistence type="predicted"/>
<dbReference type="Proteomes" id="UP000236291">
    <property type="component" value="Unassembled WGS sequence"/>
</dbReference>
<reference evidence="1 2" key="1">
    <citation type="journal article" date="2014" name="Am. J. Bot.">
        <title>Genome assembly and annotation for red clover (Trifolium pratense; Fabaceae).</title>
        <authorList>
            <person name="Istvanek J."/>
            <person name="Jaros M."/>
            <person name="Krenek A."/>
            <person name="Repkova J."/>
        </authorList>
    </citation>
    <scope>NUCLEOTIDE SEQUENCE [LARGE SCALE GENOMIC DNA]</scope>
    <source>
        <strain evidence="2">cv. Tatra</strain>
        <tissue evidence="1">Young leaves</tissue>
    </source>
</reference>
<organism evidence="1 2">
    <name type="scientific">Trifolium pratense</name>
    <name type="common">Red clover</name>
    <dbReference type="NCBI Taxonomy" id="57577"/>
    <lineage>
        <taxon>Eukaryota</taxon>
        <taxon>Viridiplantae</taxon>
        <taxon>Streptophyta</taxon>
        <taxon>Embryophyta</taxon>
        <taxon>Tracheophyta</taxon>
        <taxon>Spermatophyta</taxon>
        <taxon>Magnoliopsida</taxon>
        <taxon>eudicotyledons</taxon>
        <taxon>Gunneridae</taxon>
        <taxon>Pentapetalae</taxon>
        <taxon>rosids</taxon>
        <taxon>fabids</taxon>
        <taxon>Fabales</taxon>
        <taxon>Fabaceae</taxon>
        <taxon>Papilionoideae</taxon>
        <taxon>50 kb inversion clade</taxon>
        <taxon>NPAAA clade</taxon>
        <taxon>Hologalegina</taxon>
        <taxon>IRL clade</taxon>
        <taxon>Trifolieae</taxon>
        <taxon>Trifolium</taxon>
    </lineage>
</organism>
<reference evidence="1 2" key="2">
    <citation type="journal article" date="2017" name="Front. Plant Sci.">
        <title>Gene Classification and Mining of Molecular Markers Useful in Red Clover (Trifolium pratense) Breeding.</title>
        <authorList>
            <person name="Istvanek J."/>
            <person name="Dluhosova J."/>
            <person name="Dluhos P."/>
            <person name="Patkova L."/>
            <person name="Nedelnik J."/>
            <person name="Repkova J."/>
        </authorList>
    </citation>
    <scope>NUCLEOTIDE SEQUENCE [LARGE SCALE GENOMIC DNA]</scope>
    <source>
        <strain evidence="2">cv. Tatra</strain>
        <tissue evidence="1">Young leaves</tissue>
    </source>
</reference>
<accession>A0A2K3KS74</accession>
<dbReference type="EMBL" id="ASHM01241910">
    <property type="protein sequence ID" value="PNX69120.1"/>
    <property type="molecule type" value="Genomic_DNA"/>
</dbReference>
<gene>
    <name evidence="1" type="ORF">L195_g064290</name>
</gene>
<dbReference type="AlphaFoldDB" id="A0A2K3KS74"/>
<sequence>MTKAIIESASGHACEDLDLEPLQRKLLDFLNGK</sequence>